<dbReference type="Pfam" id="PF05016">
    <property type="entry name" value="ParE_toxin"/>
    <property type="match status" value="1"/>
</dbReference>
<accession>A0A7X4KFC7</accession>
<name>A0A7X4KFC7_9BURK</name>
<proteinExistence type="inferred from homology"/>
<organism evidence="3 4">
    <name type="scientific">Duganella margarita</name>
    <dbReference type="NCBI Taxonomy" id="2692170"/>
    <lineage>
        <taxon>Bacteria</taxon>
        <taxon>Pseudomonadati</taxon>
        <taxon>Pseudomonadota</taxon>
        <taxon>Betaproteobacteria</taxon>
        <taxon>Burkholderiales</taxon>
        <taxon>Oxalobacteraceae</taxon>
        <taxon>Telluria group</taxon>
        <taxon>Duganella</taxon>
    </lineage>
</organism>
<dbReference type="SUPFAM" id="SSF143011">
    <property type="entry name" value="RelE-like"/>
    <property type="match status" value="1"/>
</dbReference>
<comment type="caution">
    <text evidence="3">The sequence shown here is derived from an EMBL/GenBank/DDBJ whole genome shotgun (WGS) entry which is preliminary data.</text>
</comment>
<reference evidence="3 4" key="1">
    <citation type="submission" date="2019-12" db="EMBL/GenBank/DDBJ databases">
        <title>Novel species isolated from a subtropical stream in China.</title>
        <authorList>
            <person name="Lu H."/>
        </authorList>
    </citation>
    <scope>NUCLEOTIDE SEQUENCE [LARGE SCALE GENOMIC DNA]</scope>
    <source>
        <strain evidence="3 4">FT134W</strain>
    </source>
</reference>
<dbReference type="RefSeq" id="WP_161049103.1">
    <property type="nucleotide sequence ID" value="NZ_WWCR01000002.1"/>
</dbReference>
<dbReference type="PANTHER" id="PTHR35601:SF1">
    <property type="entry name" value="TOXIN RELE"/>
    <property type="match status" value="1"/>
</dbReference>
<evidence type="ECO:0000313" key="3">
    <source>
        <dbReference type="EMBL" id="MYM71379.1"/>
    </source>
</evidence>
<evidence type="ECO:0000256" key="1">
    <source>
        <dbReference type="ARBA" id="ARBA00006226"/>
    </source>
</evidence>
<dbReference type="EMBL" id="WWCR01000002">
    <property type="protein sequence ID" value="MYM71379.1"/>
    <property type="molecule type" value="Genomic_DNA"/>
</dbReference>
<comment type="similarity">
    <text evidence="1">Belongs to the RelE toxin family.</text>
</comment>
<gene>
    <name evidence="3" type="ORF">GTP56_04110</name>
</gene>
<dbReference type="InterPro" id="IPR035093">
    <property type="entry name" value="RelE/ParE_toxin_dom_sf"/>
</dbReference>
<dbReference type="PANTHER" id="PTHR35601">
    <property type="entry name" value="TOXIN RELE"/>
    <property type="match status" value="1"/>
</dbReference>
<dbReference type="NCBIfam" id="TIGR02385">
    <property type="entry name" value="RelE_StbE"/>
    <property type="match status" value="1"/>
</dbReference>
<dbReference type="AlphaFoldDB" id="A0A7X4KFC7"/>
<protein>
    <submittedName>
        <fullName evidence="3">Type II toxin-antitoxin system mRNA interferase toxin, RelE/StbE family</fullName>
    </submittedName>
</protein>
<dbReference type="Gene3D" id="3.30.2310.20">
    <property type="entry name" value="RelE-like"/>
    <property type="match status" value="1"/>
</dbReference>
<evidence type="ECO:0000256" key="2">
    <source>
        <dbReference type="ARBA" id="ARBA00022649"/>
    </source>
</evidence>
<sequence>MTYNLDFHPDAYKEWQKLDESIRNQFKKKLKERLEHPKVPKARISGGTELYKIKLAAQGYRLVYRVIDDTVTVYVLSAGKRQGNIAYKKALDRIA</sequence>
<evidence type="ECO:0000313" key="4">
    <source>
        <dbReference type="Proteomes" id="UP000469734"/>
    </source>
</evidence>
<dbReference type="Proteomes" id="UP000469734">
    <property type="component" value="Unassembled WGS sequence"/>
</dbReference>
<keyword evidence="2" id="KW-1277">Toxin-antitoxin system</keyword>
<dbReference type="InterPro" id="IPR007712">
    <property type="entry name" value="RelE/ParE_toxin"/>
</dbReference>